<sequence>MEGGGAQEDEAKEQVELVEQGGEGGRDADAECEEKEEEEEEKEEKEEENEEHEIVELDGDEEQQDQHQEEEHKQEESEDDEVQFVCSVEGSNGHHNEEKEEKHGEEEEDADVVVLESGESTGQIANGERSTANMNALMAANGFVTPATLEAELQCIICQYAMFKPVTAICGHSFCRVCLMDSFLTRSIEEAQCPICRVEILQPFVANASLASMFPINVTLWNLVQLLIPSVAERISSYEQEEEEDFTRKLDQLDTKWKVFNLDEQAARYHGDHDEDDANSSGRWEEDHEGHDEYPVLKVEDSEDGNLHVSRNIVLDTNDENEDGYVNMRVGMAIVEFPSVFELYNEHQECSVNVIKMEEDEEMADGMPFFMNEDGDDDGFVCGSYYNEITLRVCDEGGNCVMERTRGARGGVVIFPGLRLDVPGGVYTFRFSDDLYGLKLSITTHLREPHEISDTPVADYVSLINDEARNANRRNHRHHHDSDNEDDYDEENESDDSFIVDDINGAAHNEEPVGRFSDDEESHWDYYSDDEAADEEREQQNQEEDGLSDEEGEQGHDETEHADEHEEDDHEEEEVQRGRRNVRVVEEAAFSSDEEGEQDGHDAEDDGYKEEEEHNESHEVVRPRRRNANHILDSEDDDEGAQDEDEQKEDDVSDGGEGEHDENDGENEEDDDEHGAAIKEEEGEDDEAIARNRSRKMSRAQWFQEDESDEGNPPTSDVASSREREDEVPERPRKRARGRDRQVRVIDEGESDEEQEQIERSIVAANSLHGHDHEENADEDGGNDSQFRRVHQFYDEETDERHAYEDAQQDEEDAPDYPDEEEEQYQEEDYYSE</sequence>
<feature type="region of interest" description="Disordered" evidence="5">
    <location>
        <begin position="1"/>
        <end position="81"/>
    </location>
</feature>
<dbReference type="Gene3D" id="3.30.40.10">
    <property type="entry name" value="Zinc/RING finger domain, C3HC4 (zinc finger)"/>
    <property type="match status" value="1"/>
</dbReference>
<dbReference type="Proteomes" id="UP000002640">
    <property type="component" value="Unassembled WGS sequence"/>
</dbReference>
<dbReference type="InterPro" id="IPR027370">
    <property type="entry name" value="Znf-RING_euk"/>
</dbReference>
<feature type="compositionally biased region" description="Acidic residues" evidence="5">
    <location>
        <begin position="565"/>
        <end position="574"/>
    </location>
</feature>
<dbReference type="GO" id="GO:0061630">
    <property type="term" value="F:ubiquitin protein ligase activity"/>
    <property type="evidence" value="ECO:0007669"/>
    <property type="project" value="TreeGrafter"/>
</dbReference>
<feature type="region of interest" description="Disordered" evidence="5">
    <location>
        <begin position="530"/>
        <end position="833"/>
    </location>
</feature>
<dbReference type="InParanoid" id="G4Z811"/>
<feature type="region of interest" description="Disordered" evidence="5">
    <location>
        <begin position="472"/>
        <end position="493"/>
    </location>
</feature>
<feature type="compositionally biased region" description="Basic and acidic residues" evidence="5">
    <location>
        <begin position="64"/>
        <end position="75"/>
    </location>
</feature>
<keyword evidence="2 4" id="KW-0863">Zinc-finger</keyword>
<feature type="compositionally biased region" description="Basic and acidic residues" evidence="5">
    <location>
        <begin position="720"/>
        <end position="731"/>
    </location>
</feature>
<name>G4Z811_PHYSP</name>
<dbReference type="GeneID" id="20657283"/>
<evidence type="ECO:0000313" key="8">
    <source>
        <dbReference type="Proteomes" id="UP000002640"/>
    </source>
</evidence>
<accession>G4Z811</accession>
<dbReference type="GO" id="GO:0008270">
    <property type="term" value="F:zinc ion binding"/>
    <property type="evidence" value="ECO:0007669"/>
    <property type="project" value="UniProtKB-KW"/>
</dbReference>
<dbReference type="PROSITE" id="PS50089">
    <property type="entry name" value="ZF_RING_2"/>
    <property type="match status" value="1"/>
</dbReference>
<feature type="region of interest" description="Disordered" evidence="5">
    <location>
        <begin position="268"/>
        <end position="291"/>
    </location>
</feature>
<dbReference type="PANTHER" id="PTHR15898">
    <property type="entry name" value="BIFUNCTIONAL APOPTOSIS REGULATOR"/>
    <property type="match status" value="1"/>
</dbReference>
<feature type="compositionally biased region" description="Basic and acidic residues" evidence="5">
    <location>
        <begin position="553"/>
        <end position="564"/>
    </location>
</feature>
<evidence type="ECO:0000259" key="6">
    <source>
        <dbReference type="PROSITE" id="PS50089"/>
    </source>
</evidence>
<keyword evidence="8" id="KW-1185">Reference proteome</keyword>
<dbReference type="Pfam" id="PF13445">
    <property type="entry name" value="zf-RING_UBOX"/>
    <property type="match status" value="1"/>
</dbReference>
<organism evidence="7 8">
    <name type="scientific">Phytophthora sojae (strain P6497)</name>
    <name type="common">Soybean stem and root rot agent</name>
    <name type="synonym">Phytophthora megasperma f. sp. glycines</name>
    <dbReference type="NCBI Taxonomy" id="1094619"/>
    <lineage>
        <taxon>Eukaryota</taxon>
        <taxon>Sar</taxon>
        <taxon>Stramenopiles</taxon>
        <taxon>Oomycota</taxon>
        <taxon>Peronosporomycetes</taxon>
        <taxon>Peronosporales</taxon>
        <taxon>Peronosporaceae</taxon>
        <taxon>Phytophthora</taxon>
    </lineage>
</organism>
<feature type="compositionally biased region" description="Acidic residues" evidence="5">
    <location>
        <begin position="807"/>
        <end position="833"/>
    </location>
</feature>
<dbReference type="EMBL" id="JH159153">
    <property type="protein sequence ID" value="EGZ19666.1"/>
    <property type="molecule type" value="Genomic_DNA"/>
</dbReference>
<proteinExistence type="predicted"/>
<evidence type="ECO:0000256" key="1">
    <source>
        <dbReference type="ARBA" id="ARBA00022723"/>
    </source>
</evidence>
<feature type="compositionally biased region" description="Acidic residues" evidence="5">
    <location>
        <begin position="592"/>
        <end position="610"/>
    </location>
</feature>
<feature type="compositionally biased region" description="Acidic residues" evidence="5">
    <location>
        <begin position="483"/>
        <end position="493"/>
    </location>
</feature>
<feature type="compositionally biased region" description="Acidic residues" evidence="5">
    <location>
        <begin position="530"/>
        <end position="552"/>
    </location>
</feature>
<evidence type="ECO:0000256" key="5">
    <source>
        <dbReference type="SAM" id="MobiDB-lite"/>
    </source>
</evidence>
<dbReference type="OMA" id="CIICQYA"/>
<feature type="compositionally biased region" description="Acidic residues" evidence="5">
    <location>
        <begin position="634"/>
        <end position="673"/>
    </location>
</feature>
<feature type="domain" description="RING-type" evidence="6">
    <location>
        <begin position="155"/>
        <end position="197"/>
    </location>
</feature>
<dbReference type="STRING" id="1094619.G4Z811"/>
<dbReference type="SUPFAM" id="SSF57850">
    <property type="entry name" value="RING/U-box"/>
    <property type="match status" value="1"/>
</dbReference>
<dbReference type="InterPro" id="IPR001841">
    <property type="entry name" value="Znf_RING"/>
</dbReference>
<dbReference type="RefSeq" id="XP_009522383.1">
    <property type="nucleotide sequence ID" value="XM_009524088.1"/>
</dbReference>
<dbReference type="KEGG" id="psoj:PHYSODRAFT_496249"/>
<keyword evidence="1" id="KW-0479">Metal-binding</keyword>
<dbReference type="GO" id="GO:0043161">
    <property type="term" value="P:proteasome-mediated ubiquitin-dependent protein catabolic process"/>
    <property type="evidence" value="ECO:0007669"/>
    <property type="project" value="TreeGrafter"/>
</dbReference>
<dbReference type="PANTHER" id="PTHR15898:SF13">
    <property type="entry name" value="BIFUNCTIONAL APOPTOSIS REGULATOR"/>
    <property type="match status" value="1"/>
</dbReference>
<feature type="compositionally biased region" description="Basic and acidic residues" evidence="5">
    <location>
        <begin position="611"/>
        <end position="622"/>
    </location>
</feature>
<dbReference type="InterPro" id="IPR017907">
    <property type="entry name" value="Znf_RING_CS"/>
</dbReference>
<feature type="compositionally biased region" description="Basic and acidic residues" evidence="5">
    <location>
        <begin position="92"/>
        <end position="105"/>
    </location>
</feature>
<keyword evidence="3" id="KW-0862">Zinc</keyword>
<dbReference type="AlphaFoldDB" id="G4Z811"/>
<dbReference type="PROSITE" id="PS00518">
    <property type="entry name" value="ZF_RING_1"/>
    <property type="match status" value="1"/>
</dbReference>
<dbReference type="InterPro" id="IPR013083">
    <property type="entry name" value="Znf_RING/FYVE/PHD"/>
</dbReference>
<dbReference type="SMART" id="SM00184">
    <property type="entry name" value="RING"/>
    <property type="match status" value="1"/>
</dbReference>
<gene>
    <name evidence="7" type="ORF">PHYSODRAFT_496249</name>
</gene>
<evidence type="ECO:0000256" key="2">
    <source>
        <dbReference type="ARBA" id="ARBA00022771"/>
    </source>
</evidence>
<feature type="compositionally biased region" description="Acidic residues" evidence="5">
    <location>
        <begin position="30"/>
        <end position="63"/>
    </location>
</feature>
<reference evidence="7 8" key="1">
    <citation type="journal article" date="2006" name="Science">
        <title>Phytophthora genome sequences uncover evolutionary origins and mechanisms of pathogenesis.</title>
        <authorList>
            <person name="Tyler B.M."/>
            <person name="Tripathy S."/>
            <person name="Zhang X."/>
            <person name="Dehal P."/>
            <person name="Jiang R.H."/>
            <person name="Aerts A."/>
            <person name="Arredondo F.D."/>
            <person name="Baxter L."/>
            <person name="Bensasson D."/>
            <person name="Beynon J.L."/>
            <person name="Chapman J."/>
            <person name="Damasceno C.M."/>
            <person name="Dorrance A.E."/>
            <person name="Dou D."/>
            <person name="Dickerman A.W."/>
            <person name="Dubchak I.L."/>
            <person name="Garbelotto M."/>
            <person name="Gijzen M."/>
            <person name="Gordon S.G."/>
            <person name="Govers F."/>
            <person name="Grunwald N.J."/>
            <person name="Huang W."/>
            <person name="Ivors K.L."/>
            <person name="Jones R.W."/>
            <person name="Kamoun S."/>
            <person name="Krampis K."/>
            <person name="Lamour K.H."/>
            <person name="Lee M.K."/>
            <person name="McDonald W.H."/>
            <person name="Medina M."/>
            <person name="Meijer H.J."/>
            <person name="Nordberg E.K."/>
            <person name="Maclean D.J."/>
            <person name="Ospina-Giraldo M.D."/>
            <person name="Morris P.F."/>
            <person name="Phuntumart V."/>
            <person name="Putnam N.H."/>
            <person name="Rash S."/>
            <person name="Rose J.K."/>
            <person name="Sakihama Y."/>
            <person name="Salamov A.A."/>
            <person name="Savidor A."/>
            <person name="Scheuring C.F."/>
            <person name="Smith B.M."/>
            <person name="Sobral B.W."/>
            <person name="Terry A."/>
            <person name="Torto-Alalibo T.A."/>
            <person name="Win J."/>
            <person name="Xu Z."/>
            <person name="Zhang H."/>
            <person name="Grigoriev I.V."/>
            <person name="Rokhsar D.S."/>
            <person name="Boore J.L."/>
        </authorList>
    </citation>
    <scope>NUCLEOTIDE SEQUENCE [LARGE SCALE GENOMIC DNA]</scope>
    <source>
        <strain evidence="7 8">P6497</strain>
    </source>
</reference>
<feature type="region of interest" description="Disordered" evidence="5">
    <location>
        <begin position="90"/>
        <end position="109"/>
    </location>
</feature>
<evidence type="ECO:0000256" key="4">
    <source>
        <dbReference type="PROSITE-ProRule" id="PRU00175"/>
    </source>
</evidence>
<evidence type="ECO:0000313" key="7">
    <source>
        <dbReference type="EMBL" id="EGZ19666.1"/>
    </source>
</evidence>
<protein>
    <recommendedName>
        <fullName evidence="6">RING-type domain-containing protein</fullName>
    </recommendedName>
</protein>
<evidence type="ECO:0000256" key="3">
    <source>
        <dbReference type="ARBA" id="ARBA00022833"/>
    </source>
</evidence>